<dbReference type="InterPro" id="IPR010473">
    <property type="entry name" value="GTPase-bd"/>
</dbReference>
<feature type="compositionally biased region" description="Polar residues" evidence="1">
    <location>
        <begin position="436"/>
        <end position="445"/>
    </location>
</feature>
<feature type="region of interest" description="Disordered" evidence="1">
    <location>
        <begin position="1"/>
        <end position="201"/>
    </location>
</feature>
<feature type="domain" description="Formin GTPase-binding" evidence="2">
    <location>
        <begin position="310"/>
        <end position="595"/>
    </location>
</feature>
<feature type="compositionally biased region" description="Polar residues" evidence="1">
    <location>
        <begin position="38"/>
        <end position="50"/>
    </location>
</feature>
<gene>
    <name evidence="3" type="ORF">MAPG_05577</name>
</gene>
<protein>
    <submittedName>
        <fullName evidence="3">GTPase binding protein Rid1</fullName>
    </submittedName>
</protein>
<name>A0A0H2TR18_MAGP6</name>
<evidence type="ECO:0000259" key="2">
    <source>
        <dbReference type="SMART" id="SM01140"/>
    </source>
</evidence>
<dbReference type="OrthoDB" id="2155261at2759"/>
<feature type="non-terminal residue" evidence="3">
    <location>
        <position position="687"/>
    </location>
</feature>
<proteinExistence type="predicted"/>
<feature type="region of interest" description="Disordered" evidence="1">
    <location>
        <begin position="254"/>
        <end position="282"/>
    </location>
</feature>
<dbReference type="SUPFAM" id="SSF48371">
    <property type="entry name" value="ARM repeat"/>
    <property type="match status" value="1"/>
</dbReference>
<dbReference type="AlphaFoldDB" id="A0A0H2TR18"/>
<feature type="compositionally biased region" description="Low complexity" evidence="1">
    <location>
        <begin position="384"/>
        <end position="393"/>
    </location>
</feature>
<feature type="compositionally biased region" description="Low complexity" evidence="1">
    <location>
        <begin position="126"/>
        <end position="135"/>
    </location>
</feature>
<reference evidence="3" key="2">
    <citation type="submission" date="2011-03" db="EMBL/GenBank/DDBJ databases">
        <title>Annotation of Magnaporthe poae ATCC 64411.</title>
        <authorList>
            <person name="Ma L.-J."/>
            <person name="Dead R."/>
            <person name="Young S.K."/>
            <person name="Zeng Q."/>
            <person name="Gargeya S."/>
            <person name="Fitzgerald M."/>
            <person name="Haas B."/>
            <person name="Abouelleil A."/>
            <person name="Alvarado L."/>
            <person name="Arachchi H.M."/>
            <person name="Berlin A."/>
            <person name="Brown A."/>
            <person name="Chapman S.B."/>
            <person name="Chen Z."/>
            <person name="Dunbar C."/>
            <person name="Freedman E."/>
            <person name="Gearin G."/>
            <person name="Gellesch M."/>
            <person name="Goldberg J."/>
            <person name="Griggs A."/>
            <person name="Gujja S."/>
            <person name="Heiman D."/>
            <person name="Howarth C."/>
            <person name="Larson L."/>
            <person name="Lui A."/>
            <person name="MacDonald P.J.P."/>
            <person name="Mehta T."/>
            <person name="Montmayeur A."/>
            <person name="Murphy C."/>
            <person name="Neiman D."/>
            <person name="Pearson M."/>
            <person name="Priest M."/>
            <person name="Roberts A."/>
            <person name="Saif S."/>
            <person name="Shea T."/>
            <person name="Shenoy N."/>
            <person name="Sisk P."/>
            <person name="Stolte C."/>
            <person name="Sykes S."/>
            <person name="Yandava C."/>
            <person name="Wortman J."/>
            <person name="Nusbaum C."/>
            <person name="Birren B."/>
        </authorList>
    </citation>
    <scope>NUCLEOTIDE SEQUENCE</scope>
    <source>
        <strain evidence="3">ATCC 64411</strain>
    </source>
</reference>
<dbReference type="VEuPathDB" id="FungiDB:MAPG_05577"/>
<feature type="region of interest" description="Disordered" evidence="1">
    <location>
        <begin position="221"/>
        <end position="242"/>
    </location>
</feature>
<dbReference type="SMART" id="SM01140">
    <property type="entry name" value="Drf_GBD"/>
    <property type="match status" value="1"/>
</dbReference>
<evidence type="ECO:0000313" key="3">
    <source>
        <dbReference type="EMBL" id="KLU86565.1"/>
    </source>
</evidence>
<dbReference type="GO" id="GO:0030036">
    <property type="term" value="P:actin cytoskeleton organization"/>
    <property type="evidence" value="ECO:0007669"/>
    <property type="project" value="InterPro"/>
</dbReference>
<organism evidence="3">
    <name type="scientific">Magnaporthiopsis poae (strain ATCC 64411 / 73-15)</name>
    <name type="common">Kentucky bluegrass fungus</name>
    <name type="synonym">Magnaporthe poae</name>
    <dbReference type="NCBI Taxonomy" id="644358"/>
    <lineage>
        <taxon>Eukaryota</taxon>
        <taxon>Fungi</taxon>
        <taxon>Dikarya</taxon>
        <taxon>Ascomycota</taxon>
        <taxon>Pezizomycotina</taxon>
        <taxon>Sordariomycetes</taxon>
        <taxon>Sordariomycetidae</taxon>
        <taxon>Magnaporthales</taxon>
        <taxon>Magnaporthaceae</taxon>
        <taxon>Magnaporthiopsis</taxon>
    </lineage>
</organism>
<reference evidence="3" key="1">
    <citation type="submission" date="2010-05" db="EMBL/GenBank/DDBJ databases">
        <title>The Genome Sequence of Magnaporthe poae strain ATCC 64411.</title>
        <authorList>
            <consortium name="The Broad Institute Genome Sequencing Platform"/>
            <consortium name="Broad Institute Genome Sequencing Center for Infectious Disease"/>
            <person name="Ma L.-J."/>
            <person name="Dead R."/>
            <person name="Young S."/>
            <person name="Zeng Q."/>
            <person name="Koehrsen M."/>
            <person name="Alvarado L."/>
            <person name="Berlin A."/>
            <person name="Chapman S.B."/>
            <person name="Chen Z."/>
            <person name="Freedman E."/>
            <person name="Gellesch M."/>
            <person name="Goldberg J."/>
            <person name="Griggs A."/>
            <person name="Gujja S."/>
            <person name="Heilman E.R."/>
            <person name="Heiman D."/>
            <person name="Hepburn T."/>
            <person name="Howarth C."/>
            <person name="Jen D."/>
            <person name="Larson L."/>
            <person name="Mehta T."/>
            <person name="Neiman D."/>
            <person name="Pearson M."/>
            <person name="Roberts A."/>
            <person name="Saif S."/>
            <person name="Shea T."/>
            <person name="Shenoy N."/>
            <person name="Sisk P."/>
            <person name="Stolte C."/>
            <person name="Sykes S."/>
            <person name="Walk T."/>
            <person name="White J."/>
            <person name="Yandava C."/>
            <person name="Haas B."/>
            <person name="Nusbaum C."/>
            <person name="Birren B."/>
        </authorList>
    </citation>
    <scope>NUCLEOTIDE SEQUENCE</scope>
    <source>
        <strain evidence="3">ATCC 64411</strain>
    </source>
</reference>
<dbReference type="EMBL" id="GL876969">
    <property type="protein sequence ID" value="KLU86565.1"/>
    <property type="molecule type" value="Genomic_DNA"/>
</dbReference>
<dbReference type="InterPro" id="IPR016024">
    <property type="entry name" value="ARM-type_fold"/>
</dbReference>
<dbReference type="GO" id="GO:0031267">
    <property type="term" value="F:small GTPase binding"/>
    <property type="evidence" value="ECO:0007669"/>
    <property type="project" value="InterPro"/>
</dbReference>
<feature type="compositionally biased region" description="Basic and acidic residues" evidence="1">
    <location>
        <begin position="146"/>
        <end position="161"/>
    </location>
</feature>
<feature type="region of interest" description="Disordered" evidence="1">
    <location>
        <begin position="358"/>
        <end position="464"/>
    </location>
</feature>
<accession>A0A0H2TR18</accession>
<sequence>MAGPHNVINPDATDRRERPKSVLTSFIHRRNNSGGSGLPSSIATEQQQQPQERRAFKDAAVPQPFSQASPVEMGIPGFQRPLGELHHNQQQQQEQPPRSPQKSFNISLKPFAVKQSSPTKAKKTKSSNNLTTLLSRPKSSYNLNSLHEEDGKPLKDKENRTPEGTVANGSTQPPPIYAQFCSGGSGDQRSGSHSPNDIFINSAGNYVSASSTSLADSIETTRPLNQRPRSFHPYHKPSKTDLNQQVQVKLAQAGAVGGPRDPPPGAALRSQKSQTWNKKEKTTRGKVMNAFSGLAARTTRGPVSGAQSPEPVMDLKDIDTHLEAMLDRRNIPENQRYKMRNLNATIKMEFIRQDWAETQAKAEQQGQQPQRQSTERDAEASPQKTAAGGSTKAKSSKSKSGRGMSFTLSKGNKALSSPTKKKTEGTLGRHFRSKSSESVVSDTRPSSGGSASTGGGFFSKAKSQPTPADFVSYLRKVQKPEQVEVGKLHKLRLILRNETVAWIEDFIRQEGMAEVVGLLNRIMEVEWREEHEDALLHENLLCLKALCTTALAMQYLHTIQGTLFPALLGMIFDPEKKGPSEFTTRNIVTSILFAYIESAPWQERVSRAATVLSYLRDQEGKEEERPVSFVLEMRKERPYRVWCKEAVSVTKEVFWIFLHQLNVVSLPADKCTKGGLPLDGAAAAAAA</sequence>
<dbReference type="GO" id="GO:0003779">
    <property type="term" value="F:actin binding"/>
    <property type="evidence" value="ECO:0007669"/>
    <property type="project" value="InterPro"/>
</dbReference>
<dbReference type="Pfam" id="PF06371">
    <property type="entry name" value="Drf_GBD"/>
    <property type="match status" value="1"/>
</dbReference>
<evidence type="ECO:0000256" key="1">
    <source>
        <dbReference type="SAM" id="MobiDB-lite"/>
    </source>
</evidence>
<dbReference type="Gene3D" id="1.25.10.10">
    <property type="entry name" value="Leucine-rich Repeat Variant"/>
    <property type="match status" value="1"/>
</dbReference>
<dbReference type="InterPro" id="IPR011989">
    <property type="entry name" value="ARM-like"/>
</dbReference>
<feature type="compositionally biased region" description="Polar residues" evidence="1">
    <location>
        <begin position="406"/>
        <end position="418"/>
    </location>
</feature>
<feature type="compositionally biased region" description="Low complexity" evidence="1">
    <location>
        <begin position="358"/>
        <end position="372"/>
    </location>
</feature>